<feature type="transmembrane region" description="Helical" evidence="1">
    <location>
        <begin position="411"/>
        <end position="433"/>
    </location>
</feature>
<dbReference type="AlphaFoldDB" id="A0A2Y9BMJ4"/>
<dbReference type="PANTHER" id="PTHR11328:SF24">
    <property type="entry name" value="MAJOR FACILITATOR SUPERFAMILY (MFS) PROFILE DOMAIN-CONTAINING PROTEIN"/>
    <property type="match status" value="1"/>
</dbReference>
<sequence length="461" mass="50182">MTKEKKQKNPDKLGLGRLLAFKSSDVAQAGIQAIVLGYLTLYCTDTLAINPALVGTLLMASKIIDAFTDIFAGWLVDNTHTKLGKGRPYELCIIGVMICSIGLFSASPQWTMFFKCAWIFSMYTLVFSIFTTLRMAALTPYTIRAFSNNQNVITKVASYGGIITMGASIAINTVFPIVMSKLATSASGWTKTMAIFAIPLLLIGLLRFFLIKEDPSVDAGQQHQKVSMKEIFTMFKTNKYVWLYACIMLCYNVITALGVATYYFKWVIGNTALMAVTSMFSIITLPLMLLFPIIMKKIGTMGNMISLFSVIGIGGYVVVFFSNNWLPGVLAGGMLAAFATLPLAYYGVLFIMKCCTYNEMNDLPRMDGSSTILSNFMSKLGAAAGSAITGALLGIAGYVAGDSVASQPGSAIMMIRVLYAIVPAILLVVIAICSKKFVVLEKKIPVWEEEKKKQAGKVNAE</sequence>
<dbReference type="InterPro" id="IPR039672">
    <property type="entry name" value="MFS_2"/>
</dbReference>
<feature type="transmembrane region" description="Helical" evidence="1">
    <location>
        <begin position="191"/>
        <end position="210"/>
    </location>
</feature>
<keyword evidence="1" id="KW-1133">Transmembrane helix</keyword>
<name>A0A2Y9BMJ4_9FIRM</name>
<dbReference type="PANTHER" id="PTHR11328">
    <property type="entry name" value="MAJOR FACILITATOR SUPERFAMILY DOMAIN-CONTAINING PROTEIN"/>
    <property type="match status" value="1"/>
</dbReference>
<dbReference type="OrthoDB" id="9764596at2"/>
<feature type="transmembrane region" description="Helical" evidence="1">
    <location>
        <begin position="156"/>
        <end position="179"/>
    </location>
</feature>
<feature type="transmembrane region" description="Helical" evidence="1">
    <location>
        <begin position="303"/>
        <end position="322"/>
    </location>
</feature>
<dbReference type="InterPro" id="IPR036259">
    <property type="entry name" value="MFS_trans_sf"/>
</dbReference>
<feature type="transmembrane region" description="Helical" evidence="1">
    <location>
        <begin position="372"/>
        <end position="399"/>
    </location>
</feature>
<organism evidence="2 3">
    <name type="scientific">Faecalicatena orotica</name>
    <dbReference type="NCBI Taxonomy" id="1544"/>
    <lineage>
        <taxon>Bacteria</taxon>
        <taxon>Bacillati</taxon>
        <taxon>Bacillota</taxon>
        <taxon>Clostridia</taxon>
        <taxon>Lachnospirales</taxon>
        <taxon>Lachnospiraceae</taxon>
        <taxon>Faecalicatena</taxon>
    </lineage>
</organism>
<keyword evidence="1" id="KW-0812">Transmembrane</keyword>
<feature type="transmembrane region" description="Helical" evidence="1">
    <location>
        <begin position="112"/>
        <end position="135"/>
    </location>
</feature>
<feature type="transmembrane region" description="Helical" evidence="1">
    <location>
        <begin position="328"/>
        <end position="351"/>
    </location>
</feature>
<dbReference type="RefSeq" id="WP_109733486.1">
    <property type="nucleotide sequence ID" value="NZ_BAAACK010000010.1"/>
</dbReference>
<keyword evidence="3" id="KW-1185">Reference proteome</keyword>
<dbReference type="EMBL" id="QGDL01000018">
    <property type="protein sequence ID" value="PWJ22577.1"/>
    <property type="molecule type" value="Genomic_DNA"/>
</dbReference>
<dbReference type="Gene3D" id="1.20.1250.20">
    <property type="entry name" value="MFS general substrate transporter like domains"/>
    <property type="match status" value="2"/>
</dbReference>
<gene>
    <name evidence="2" type="ORF">A8806_11832</name>
</gene>
<feature type="transmembrane region" description="Helical" evidence="1">
    <location>
        <begin position="270"/>
        <end position="291"/>
    </location>
</feature>
<protein>
    <submittedName>
        <fullName evidence="2">Na+/melibiose symporter-like transporter</fullName>
    </submittedName>
</protein>
<dbReference type="Pfam" id="PF13347">
    <property type="entry name" value="MFS_2"/>
    <property type="match status" value="1"/>
</dbReference>
<evidence type="ECO:0000256" key="1">
    <source>
        <dbReference type="SAM" id="Phobius"/>
    </source>
</evidence>
<keyword evidence="1" id="KW-0472">Membrane</keyword>
<dbReference type="GO" id="GO:0015293">
    <property type="term" value="F:symporter activity"/>
    <property type="evidence" value="ECO:0007669"/>
    <property type="project" value="InterPro"/>
</dbReference>
<reference evidence="2 3" key="1">
    <citation type="submission" date="2018-05" db="EMBL/GenBank/DDBJ databases">
        <title>The Hungate 1000. A catalogue of reference genomes from the rumen microbiome.</title>
        <authorList>
            <person name="Kelly W."/>
        </authorList>
    </citation>
    <scope>NUCLEOTIDE SEQUENCE [LARGE SCALE GENOMIC DNA]</scope>
    <source>
        <strain evidence="2 3">NLAE-zl-C242</strain>
    </source>
</reference>
<proteinExistence type="predicted"/>
<dbReference type="GO" id="GO:0008643">
    <property type="term" value="P:carbohydrate transport"/>
    <property type="evidence" value="ECO:0007669"/>
    <property type="project" value="InterPro"/>
</dbReference>
<feature type="transmembrane region" description="Helical" evidence="1">
    <location>
        <begin position="88"/>
        <end position="106"/>
    </location>
</feature>
<evidence type="ECO:0000313" key="3">
    <source>
        <dbReference type="Proteomes" id="UP000245845"/>
    </source>
</evidence>
<dbReference type="GO" id="GO:0005886">
    <property type="term" value="C:plasma membrane"/>
    <property type="evidence" value="ECO:0007669"/>
    <property type="project" value="TreeGrafter"/>
</dbReference>
<evidence type="ECO:0000313" key="2">
    <source>
        <dbReference type="EMBL" id="PWJ22577.1"/>
    </source>
</evidence>
<accession>A0A2Y9BMJ4</accession>
<feature type="transmembrane region" description="Helical" evidence="1">
    <location>
        <begin position="241"/>
        <end position="264"/>
    </location>
</feature>
<dbReference type="Proteomes" id="UP000245845">
    <property type="component" value="Unassembled WGS sequence"/>
</dbReference>
<dbReference type="SUPFAM" id="SSF103473">
    <property type="entry name" value="MFS general substrate transporter"/>
    <property type="match status" value="1"/>
</dbReference>
<comment type="caution">
    <text evidence="2">The sequence shown here is derived from an EMBL/GenBank/DDBJ whole genome shotgun (WGS) entry which is preliminary data.</text>
</comment>